<name>A0A8S3C151_9BILA</name>
<gene>
    <name evidence="1" type="ORF">SMN809_LOCUS48695</name>
</gene>
<protein>
    <submittedName>
        <fullName evidence="1">Uncharacterized protein</fullName>
    </submittedName>
</protein>
<proteinExistence type="predicted"/>
<organism evidence="1 2">
    <name type="scientific">Rotaria magnacalcarata</name>
    <dbReference type="NCBI Taxonomy" id="392030"/>
    <lineage>
        <taxon>Eukaryota</taxon>
        <taxon>Metazoa</taxon>
        <taxon>Spiralia</taxon>
        <taxon>Gnathifera</taxon>
        <taxon>Rotifera</taxon>
        <taxon>Eurotatoria</taxon>
        <taxon>Bdelloidea</taxon>
        <taxon>Philodinida</taxon>
        <taxon>Philodinidae</taxon>
        <taxon>Rotaria</taxon>
    </lineage>
</organism>
<evidence type="ECO:0000313" key="2">
    <source>
        <dbReference type="Proteomes" id="UP000676336"/>
    </source>
</evidence>
<feature type="non-terminal residue" evidence="1">
    <location>
        <position position="1"/>
    </location>
</feature>
<dbReference type="AlphaFoldDB" id="A0A8S3C151"/>
<dbReference type="EMBL" id="CAJOBI010157075">
    <property type="protein sequence ID" value="CAF4835734.1"/>
    <property type="molecule type" value="Genomic_DNA"/>
</dbReference>
<comment type="caution">
    <text evidence="1">The sequence shown here is derived from an EMBL/GenBank/DDBJ whole genome shotgun (WGS) entry which is preliminary data.</text>
</comment>
<reference evidence="1" key="1">
    <citation type="submission" date="2021-02" db="EMBL/GenBank/DDBJ databases">
        <authorList>
            <person name="Nowell W R."/>
        </authorList>
    </citation>
    <scope>NUCLEOTIDE SEQUENCE</scope>
</reference>
<accession>A0A8S3C151</accession>
<dbReference type="Proteomes" id="UP000676336">
    <property type="component" value="Unassembled WGS sequence"/>
</dbReference>
<sequence>MDQIAKQDENNRLKLTTLEQEKYTNEKQIKDLLTELRRYKESIVPD</sequence>
<evidence type="ECO:0000313" key="1">
    <source>
        <dbReference type="EMBL" id="CAF4835734.1"/>
    </source>
</evidence>